<sequence length="372" mass="43190">MNEYKLIYHDKESSTGGISPFDKAITEIMKNGDVSIVCPYIGIGYFDRITKLANSWRLVTDVEEWISFNNMEARQNIKNFILNNLSTIHHYKDIHAKVVVSDDNAFIGSSNFTNKGIKERVEMAVLIEEKEQVVELQKWFCDLWDESEVVNIQDLEWYMASIRSSSSHDMNAPKTLLPSKAAPIKARLLDIGSNIQDTIKSDQDSYKRLIECIKKLTLDRKWMNDYFDLAKEMIDFTGLTSDDPRLVMSIPKSSEIPITINQRYVLNPKYNGRIGLIMPLNYGGSEYDKDGVVQIHDGYFFRNKIREARWIEFERKNGIEFSERIKDYWKQAVLTELKKGNKSGFKKFHEPIVYEVIVNLSYRNGLLDKVFS</sequence>
<evidence type="ECO:0000313" key="2">
    <source>
        <dbReference type="EMBL" id="CAD6491076.1"/>
    </source>
</evidence>
<accession>A0A811T1K4</accession>
<evidence type="ECO:0000259" key="1">
    <source>
        <dbReference type="PROSITE" id="PS50035"/>
    </source>
</evidence>
<organism evidence="2 3">
    <name type="scientific">Candidatus Argoarchaeum ethanivorans</name>
    <dbReference type="NCBI Taxonomy" id="2608793"/>
    <lineage>
        <taxon>Archaea</taxon>
        <taxon>Methanobacteriati</taxon>
        <taxon>Methanobacteriota</taxon>
        <taxon>Stenosarchaea group</taxon>
        <taxon>Methanomicrobia</taxon>
        <taxon>Methanosarcinales</taxon>
        <taxon>Methanosarcinales incertae sedis</taxon>
        <taxon>GOM Arc I cluster</taxon>
        <taxon>Candidatus Argoarchaeum</taxon>
    </lineage>
</organism>
<dbReference type="SUPFAM" id="SSF56024">
    <property type="entry name" value="Phospholipase D/nuclease"/>
    <property type="match status" value="1"/>
</dbReference>
<feature type="domain" description="PLD phosphodiesterase" evidence="1">
    <location>
        <begin position="90"/>
        <end position="116"/>
    </location>
</feature>
<dbReference type="Pfam" id="PF13091">
    <property type="entry name" value="PLDc_2"/>
    <property type="match status" value="1"/>
</dbReference>
<gene>
    <name evidence="2" type="ORF">DIAAKJNI_00052</name>
</gene>
<proteinExistence type="predicted"/>
<dbReference type="EMBL" id="CAJHIQ010000002">
    <property type="protein sequence ID" value="CAD6491076.1"/>
    <property type="molecule type" value="Genomic_DNA"/>
</dbReference>
<dbReference type="Proteomes" id="UP000639006">
    <property type="component" value="Unassembled WGS sequence"/>
</dbReference>
<comment type="caution">
    <text evidence="2">The sequence shown here is derived from an EMBL/GenBank/DDBJ whole genome shotgun (WGS) entry which is preliminary data.</text>
</comment>
<dbReference type="InterPro" id="IPR025202">
    <property type="entry name" value="PLD-like_dom"/>
</dbReference>
<evidence type="ECO:0000313" key="3">
    <source>
        <dbReference type="Proteomes" id="UP000639006"/>
    </source>
</evidence>
<dbReference type="AlphaFoldDB" id="A0A811T1K4"/>
<name>A0A811T1K4_9EURY</name>
<dbReference type="Gene3D" id="3.30.870.10">
    <property type="entry name" value="Endonuclease Chain A"/>
    <property type="match status" value="1"/>
</dbReference>
<reference evidence="2" key="1">
    <citation type="submission" date="2020-10" db="EMBL/GenBank/DDBJ databases">
        <authorList>
            <person name="Hahn C.J."/>
            <person name="Laso-Perez R."/>
            <person name="Vulcano F."/>
            <person name="Vaziourakis K.-M."/>
            <person name="Stokke R."/>
            <person name="Steen I.H."/>
            <person name="Teske A."/>
            <person name="Boetius A."/>
            <person name="Liebeke M."/>
            <person name="Amann R."/>
            <person name="Knittel K."/>
        </authorList>
    </citation>
    <scope>NUCLEOTIDE SEQUENCE</scope>
    <source>
        <strain evidence="2">Gfbio:e3339647-f889-4370-9287-4fb5cb688e4c:AG392M11_GoMArc1</strain>
    </source>
</reference>
<dbReference type="PROSITE" id="PS50035">
    <property type="entry name" value="PLD"/>
    <property type="match status" value="1"/>
</dbReference>
<dbReference type="InterPro" id="IPR001736">
    <property type="entry name" value="PLipase_D/transphosphatidylase"/>
</dbReference>
<dbReference type="GO" id="GO:0003824">
    <property type="term" value="F:catalytic activity"/>
    <property type="evidence" value="ECO:0007669"/>
    <property type="project" value="InterPro"/>
</dbReference>
<protein>
    <submittedName>
        <fullName evidence="2">PLD-like domain protein</fullName>
    </submittedName>
</protein>